<name>A0ABD3TQB8_9LAMI</name>
<organism evidence="1 2">
    <name type="scientific">Penstemon smallii</name>
    <dbReference type="NCBI Taxonomy" id="265156"/>
    <lineage>
        <taxon>Eukaryota</taxon>
        <taxon>Viridiplantae</taxon>
        <taxon>Streptophyta</taxon>
        <taxon>Embryophyta</taxon>
        <taxon>Tracheophyta</taxon>
        <taxon>Spermatophyta</taxon>
        <taxon>Magnoliopsida</taxon>
        <taxon>eudicotyledons</taxon>
        <taxon>Gunneridae</taxon>
        <taxon>Pentapetalae</taxon>
        <taxon>asterids</taxon>
        <taxon>lamiids</taxon>
        <taxon>Lamiales</taxon>
        <taxon>Plantaginaceae</taxon>
        <taxon>Cheloneae</taxon>
        <taxon>Penstemon</taxon>
    </lineage>
</organism>
<gene>
    <name evidence="1" type="ORF">ACJIZ3_023915</name>
</gene>
<dbReference type="Pfam" id="PF24046">
    <property type="entry name" value="At4g08330"/>
    <property type="match status" value="1"/>
</dbReference>
<proteinExistence type="predicted"/>
<dbReference type="AlphaFoldDB" id="A0ABD3TQB8"/>
<keyword evidence="2" id="KW-1185">Reference proteome</keyword>
<sequence length="169" mass="19681">MFARLRIELQLYRNKDFEEDCDISFSILFNDNNICGSCGTCGYELNLNSCNRNISTIDSKYEKSIKRWVISFFSIDETKFTKINKGRWLPYLKSKKSWILFQRQTKLMCRSCGNYIGIALMENTNSSPLFRLVKSNSATWDGISTCKTYEIKIHSLRPLSSERSSTLFI</sequence>
<accession>A0ABD3TQB8</accession>
<comment type="caution">
    <text evidence="1">The sequence shown here is derived from an EMBL/GenBank/DDBJ whole genome shotgun (WGS) entry which is preliminary data.</text>
</comment>
<evidence type="ECO:0008006" key="3">
    <source>
        <dbReference type="Google" id="ProtNLM"/>
    </source>
</evidence>
<reference evidence="1 2" key="1">
    <citation type="submission" date="2024-12" db="EMBL/GenBank/DDBJ databases">
        <title>The unique morphological basis and parallel evolutionary history of personate flowers in Penstemon.</title>
        <authorList>
            <person name="Depatie T.H."/>
            <person name="Wessinger C.A."/>
        </authorList>
    </citation>
    <scope>NUCLEOTIDE SEQUENCE [LARGE SCALE GENOMIC DNA]</scope>
    <source>
        <strain evidence="1">WTNN_2</strain>
        <tissue evidence="1">Leaf</tissue>
    </source>
</reference>
<dbReference type="PANTHER" id="PTHR33674">
    <property type="entry name" value="METHIONINE-S-OXIDE REDUCTASE"/>
    <property type="match status" value="1"/>
</dbReference>
<dbReference type="InterPro" id="IPR045282">
    <property type="entry name" value="At4g08330-like"/>
</dbReference>
<evidence type="ECO:0000313" key="1">
    <source>
        <dbReference type="EMBL" id="KAL3839324.1"/>
    </source>
</evidence>
<dbReference type="PANTHER" id="PTHR33674:SF8">
    <property type="entry name" value="OS01G0833400 PROTEIN"/>
    <property type="match status" value="1"/>
</dbReference>
<protein>
    <recommendedName>
        <fullName evidence="3">CENP-V/GFA domain-containing protein</fullName>
    </recommendedName>
</protein>
<evidence type="ECO:0000313" key="2">
    <source>
        <dbReference type="Proteomes" id="UP001634393"/>
    </source>
</evidence>
<dbReference type="EMBL" id="JBJXBP010000003">
    <property type="protein sequence ID" value="KAL3839324.1"/>
    <property type="molecule type" value="Genomic_DNA"/>
</dbReference>
<dbReference type="Proteomes" id="UP001634393">
    <property type="component" value="Unassembled WGS sequence"/>
</dbReference>